<feature type="chain" id="PRO_5009519138" description="DUF4190 domain-containing protein" evidence="2">
    <location>
        <begin position="23"/>
        <end position="123"/>
    </location>
</feature>
<sequence>MKKLAALSTTAAYLLSSGRVFAQQTITVATPEQGYKNLGLFIGNVLTVLFAIAALVVLFMLVWGAYEWITSGGDKEAVGKARGRILNALIGLAILAVAFALAVVAAQFLGFNNLNQINIPAPG</sequence>
<keyword evidence="1" id="KW-0812">Transmembrane</keyword>
<evidence type="ECO:0000313" key="3">
    <source>
        <dbReference type="EMBL" id="OGE43920.1"/>
    </source>
</evidence>
<comment type="caution">
    <text evidence="3">The sequence shown here is derived from an EMBL/GenBank/DDBJ whole genome shotgun (WGS) entry which is preliminary data.</text>
</comment>
<organism evidence="3 4">
    <name type="scientific">Candidatus Daviesbacteria bacterium RIFCSPLOWO2_01_FULL_39_12</name>
    <dbReference type="NCBI Taxonomy" id="1797785"/>
    <lineage>
        <taxon>Bacteria</taxon>
        <taxon>Candidatus Daviesiibacteriota</taxon>
    </lineage>
</organism>
<dbReference type="AlphaFoldDB" id="A0A1F5KSX0"/>
<feature type="transmembrane region" description="Helical" evidence="1">
    <location>
        <begin position="38"/>
        <end position="64"/>
    </location>
</feature>
<evidence type="ECO:0000313" key="4">
    <source>
        <dbReference type="Proteomes" id="UP000178565"/>
    </source>
</evidence>
<protein>
    <recommendedName>
        <fullName evidence="5">DUF4190 domain-containing protein</fullName>
    </recommendedName>
</protein>
<dbReference type="Proteomes" id="UP000178565">
    <property type="component" value="Unassembled WGS sequence"/>
</dbReference>
<dbReference type="STRING" id="1797785.A3B45_02730"/>
<feature type="signal peptide" evidence="2">
    <location>
        <begin position="1"/>
        <end position="22"/>
    </location>
</feature>
<accession>A0A1F5KSX0</accession>
<keyword evidence="1" id="KW-1133">Transmembrane helix</keyword>
<dbReference type="InterPro" id="IPR043993">
    <property type="entry name" value="T4SS_pilin"/>
</dbReference>
<dbReference type="EMBL" id="MFDM01000011">
    <property type="protein sequence ID" value="OGE43920.1"/>
    <property type="molecule type" value="Genomic_DNA"/>
</dbReference>
<evidence type="ECO:0000256" key="1">
    <source>
        <dbReference type="SAM" id="Phobius"/>
    </source>
</evidence>
<gene>
    <name evidence="3" type="ORF">A3B45_02730</name>
</gene>
<evidence type="ECO:0008006" key="5">
    <source>
        <dbReference type="Google" id="ProtNLM"/>
    </source>
</evidence>
<keyword evidence="2" id="KW-0732">Signal</keyword>
<reference evidence="3 4" key="1">
    <citation type="journal article" date="2016" name="Nat. Commun.">
        <title>Thousands of microbial genomes shed light on interconnected biogeochemical processes in an aquifer system.</title>
        <authorList>
            <person name="Anantharaman K."/>
            <person name="Brown C.T."/>
            <person name="Hug L.A."/>
            <person name="Sharon I."/>
            <person name="Castelle C.J."/>
            <person name="Probst A.J."/>
            <person name="Thomas B.C."/>
            <person name="Singh A."/>
            <person name="Wilkins M.J."/>
            <person name="Karaoz U."/>
            <person name="Brodie E.L."/>
            <person name="Williams K.H."/>
            <person name="Hubbard S.S."/>
            <person name="Banfield J.F."/>
        </authorList>
    </citation>
    <scope>NUCLEOTIDE SEQUENCE [LARGE SCALE GENOMIC DNA]</scope>
</reference>
<dbReference type="Pfam" id="PF18895">
    <property type="entry name" value="T4SS_pilin"/>
    <property type="match status" value="1"/>
</dbReference>
<name>A0A1F5KSX0_9BACT</name>
<proteinExistence type="predicted"/>
<feature type="transmembrane region" description="Helical" evidence="1">
    <location>
        <begin position="85"/>
        <end position="109"/>
    </location>
</feature>
<keyword evidence="1" id="KW-0472">Membrane</keyword>
<evidence type="ECO:0000256" key="2">
    <source>
        <dbReference type="SAM" id="SignalP"/>
    </source>
</evidence>